<dbReference type="RefSeq" id="WP_167214495.1">
    <property type="nucleotide sequence ID" value="NZ_CP050063.1"/>
</dbReference>
<dbReference type="EMBL" id="CP050063">
    <property type="protein sequence ID" value="QIP15716.1"/>
    <property type="molecule type" value="Genomic_DNA"/>
</dbReference>
<gene>
    <name evidence="1" type="ORF">G8759_25320</name>
</gene>
<proteinExistence type="predicted"/>
<evidence type="ECO:0000313" key="2">
    <source>
        <dbReference type="Proteomes" id="UP000501802"/>
    </source>
</evidence>
<protein>
    <submittedName>
        <fullName evidence="1">Uncharacterized protein</fullName>
    </submittedName>
</protein>
<sequence>MEITHDLLLSLGFVKDSPNRYHYKAFEGTHDEQAGVFFFDGFRFGVAFEHDMRFLLKLIDY</sequence>
<dbReference type="Proteomes" id="UP000501802">
    <property type="component" value="Chromosome"/>
</dbReference>
<accession>A0A6G9ATR3</accession>
<reference evidence="1 2" key="1">
    <citation type="submission" date="2020-03" db="EMBL/GenBank/DDBJ databases">
        <authorList>
            <person name="Kim M.K."/>
        </authorList>
    </citation>
    <scope>NUCLEOTIDE SEQUENCE [LARGE SCALE GENOMIC DNA]</scope>
    <source>
        <strain evidence="1 2">BT328</strain>
    </source>
</reference>
<dbReference type="AlphaFoldDB" id="A0A6G9ATR3"/>
<keyword evidence="2" id="KW-1185">Reference proteome</keyword>
<dbReference type="KEGG" id="spib:G8759_25320"/>
<organism evidence="1 2">
    <name type="scientific">Spirosoma aureum</name>
    <dbReference type="NCBI Taxonomy" id="2692134"/>
    <lineage>
        <taxon>Bacteria</taxon>
        <taxon>Pseudomonadati</taxon>
        <taxon>Bacteroidota</taxon>
        <taxon>Cytophagia</taxon>
        <taxon>Cytophagales</taxon>
        <taxon>Cytophagaceae</taxon>
        <taxon>Spirosoma</taxon>
    </lineage>
</organism>
<evidence type="ECO:0000313" key="1">
    <source>
        <dbReference type="EMBL" id="QIP15716.1"/>
    </source>
</evidence>
<name>A0A6G9ATR3_9BACT</name>